<gene>
    <name evidence="9" type="ORF">EB812_07615</name>
</gene>
<keyword evidence="2" id="KW-0813">Transport</keyword>
<dbReference type="FunFam" id="1.20.1640.10:FF:000001">
    <property type="entry name" value="Efflux pump membrane transporter"/>
    <property type="match status" value="1"/>
</dbReference>
<dbReference type="Gene3D" id="1.20.1640.10">
    <property type="entry name" value="Multidrug efflux transporter AcrB transmembrane domain"/>
    <property type="match status" value="2"/>
</dbReference>
<dbReference type="SUPFAM" id="SSF82693">
    <property type="entry name" value="Multidrug efflux transporter AcrB pore domain, PN1, PN2, PC1 and PC2 subdomains"/>
    <property type="match status" value="3"/>
</dbReference>
<protein>
    <submittedName>
        <fullName evidence="9">Multidrug transporter subunit MdtC</fullName>
    </submittedName>
</protein>
<evidence type="ECO:0000256" key="8">
    <source>
        <dbReference type="SAM" id="Phobius"/>
    </source>
</evidence>
<evidence type="ECO:0000256" key="6">
    <source>
        <dbReference type="ARBA" id="ARBA00022989"/>
    </source>
</evidence>
<dbReference type="InterPro" id="IPR001036">
    <property type="entry name" value="Acrflvin-R"/>
</dbReference>
<dbReference type="InterPro" id="IPR027463">
    <property type="entry name" value="AcrB_DN_DC_subdom"/>
</dbReference>
<comment type="caution">
    <text evidence="9">The sequence shown here is derived from an EMBL/GenBank/DDBJ whole genome shotgun (WGS) entry which is preliminary data.</text>
</comment>
<evidence type="ECO:0000256" key="2">
    <source>
        <dbReference type="ARBA" id="ARBA00022448"/>
    </source>
</evidence>
<keyword evidence="4" id="KW-0997">Cell inner membrane</keyword>
<sequence length="1037" mass="110384">MNLSAPFIRRPVATTLLTLAIALAGVVAFGLLPVAPLPQVDFPVVVVRAKLPGAGPETMAATVATPLERALGRIAGVTEMTSSSSLGSSEVVLQFDLDRNIDGAARDVQSAINAARSTLPTMPSNPTYRKVNPAGAPIMILSITSGVLTRSQLYDAASTVLAQKISQLPGVGEVVVGGGALPAVRVEVTPDALSRAGLVMEDVRKALAGANAFLPRGMLESDKNFWLVGANDQLRKAQDYKDVIVARRGDKTIRLADVARVEDGAQDVRAMALSNGRPAVLLIVFRSPGANIIATVDHVKALLPQLRSWLPESADLELRMDRSQTIRASLHEVEKSLLLAMTLVVLVTFLFLRNGRATAIPAVAAPVSLLGTFGVMYLCGYSLDNLSLMALTVSTGFVVDDAIVVLENIVRRLEAGEKPLRAALRGAREVGFTVVSISLSLVAVFTPIVFMGGIVGRLFREFSVVLTTAVLVSMLVSLTTTPMMCARLLRPLEHEAKARQTARRCGAGGLVGALRRLLARVGDAWGHVLAALQTGYARSLPVVLRHRRLTLFSLLLVVAANVWMYVVVPKGFFPVQDTGVIMGSVRADQSASFQAMQAKLTRLVNIIRADPAVQQVSAHLSSSRGGAGVFIALKPLKERKIGAQGVIGRLRGKLASEPGLQIFLQPAQDIMMGGRGARAQYQYTLQADDLDALRTWGRRLQQALAADAAFKDVDSDIEERGLQTLISADRDALARYGLSMKDMDRALGNAFGQSQVSTIYEDKNQYRVVLEYGPDWLAGAEALEKVRLPGTGGLVPLLSVAQVTPAFAPLSVAHQGQFAAVTLAFNLAPGAALSQAQTAIDAARVRLGMPSTVVGSFQGTAKMFSDTVGNQVVLILAALAALYIVLGILYESLIHPLTILSTLPSAGGGALLALMACGMEFSVIALIGVLLLCGIVKKNAIMMVDFAIEAARTRNLPPEQAIYEACLRRFRPIMMTTFAAILGAVPLALGQGDGAEIRQPLGVTIVGGLLVSQLLTLYTTPVVYLTLDRWRSRKAKP</sequence>
<keyword evidence="3" id="KW-1003">Cell membrane</keyword>
<dbReference type="FunFam" id="3.30.70.1430:FF:000001">
    <property type="entry name" value="Efflux pump membrane transporter"/>
    <property type="match status" value="1"/>
</dbReference>
<accession>A0A6H3FDS6</accession>
<dbReference type="Gene3D" id="3.30.70.1440">
    <property type="entry name" value="Multidrug efflux transporter AcrB pore domain"/>
    <property type="match status" value="1"/>
</dbReference>
<dbReference type="Gene3D" id="3.30.70.1320">
    <property type="entry name" value="Multidrug efflux transporter AcrB pore domain like"/>
    <property type="match status" value="1"/>
</dbReference>
<feature type="transmembrane region" description="Helical" evidence="8">
    <location>
        <begin position="549"/>
        <end position="568"/>
    </location>
</feature>
<dbReference type="Gene3D" id="3.30.70.1430">
    <property type="entry name" value="Multidrug efflux transporter AcrB pore domain"/>
    <property type="match status" value="2"/>
</dbReference>
<keyword evidence="10" id="KW-1185">Reference proteome</keyword>
<organism evidence="9 10">
    <name type="scientific">Desulfovibrio legallii</name>
    <dbReference type="NCBI Taxonomy" id="571438"/>
    <lineage>
        <taxon>Bacteria</taxon>
        <taxon>Pseudomonadati</taxon>
        <taxon>Thermodesulfobacteriota</taxon>
        <taxon>Desulfovibrionia</taxon>
        <taxon>Desulfovibrionales</taxon>
        <taxon>Desulfovibrionaceae</taxon>
        <taxon>Desulfovibrio</taxon>
    </lineage>
</organism>
<proteinExistence type="predicted"/>
<dbReference type="AlphaFoldDB" id="A0A6H3FDS6"/>
<feature type="transmembrane region" description="Helical" evidence="8">
    <location>
        <begin position="430"/>
        <end position="456"/>
    </location>
</feature>
<feature type="transmembrane region" description="Helical" evidence="8">
    <location>
        <begin position="872"/>
        <end position="890"/>
    </location>
</feature>
<comment type="subcellular location">
    <subcellularLocation>
        <location evidence="1">Cell inner membrane</location>
        <topology evidence="1">Multi-pass membrane protein</topology>
    </subcellularLocation>
</comment>
<keyword evidence="6 8" id="KW-1133">Transmembrane helix</keyword>
<feature type="transmembrane region" description="Helical" evidence="8">
    <location>
        <begin position="1001"/>
        <end position="1027"/>
    </location>
</feature>
<feature type="transmembrane region" description="Helical" evidence="8">
    <location>
        <begin position="359"/>
        <end position="383"/>
    </location>
</feature>
<dbReference type="Gene3D" id="3.30.2090.10">
    <property type="entry name" value="Multidrug efflux transporter AcrB TolC docking domain, DN and DC subdomains"/>
    <property type="match status" value="2"/>
</dbReference>
<dbReference type="PANTHER" id="PTHR32063">
    <property type="match status" value="1"/>
</dbReference>
<dbReference type="SUPFAM" id="SSF82714">
    <property type="entry name" value="Multidrug efflux transporter AcrB TolC docking domain, DN and DC subdomains"/>
    <property type="match status" value="2"/>
</dbReference>
<keyword evidence="7 8" id="KW-0472">Membrane</keyword>
<evidence type="ECO:0000256" key="1">
    <source>
        <dbReference type="ARBA" id="ARBA00004429"/>
    </source>
</evidence>
<feature type="transmembrane region" description="Helical" evidence="8">
    <location>
        <begin position="336"/>
        <end position="352"/>
    </location>
</feature>
<feature type="transmembrane region" description="Helical" evidence="8">
    <location>
        <begin position="462"/>
        <end position="489"/>
    </location>
</feature>
<evidence type="ECO:0000256" key="4">
    <source>
        <dbReference type="ARBA" id="ARBA00022519"/>
    </source>
</evidence>
<dbReference type="PANTHER" id="PTHR32063:SF34">
    <property type="entry name" value="MULTIDRUG RESISTANCE PROTEIN MDTC"/>
    <property type="match status" value="1"/>
</dbReference>
<dbReference type="SUPFAM" id="SSF82866">
    <property type="entry name" value="Multidrug efflux transporter AcrB transmembrane domain"/>
    <property type="match status" value="2"/>
</dbReference>
<evidence type="ECO:0000313" key="10">
    <source>
        <dbReference type="Proteomes" id="UP000292919"/>
    </source>
</evidence>
<evidence type="ECO:0000256" key="5">
    <source>
        <dbReference type="ARBA" id="ARBA00022692"/>
    </source>
</evidence>
<feature type="transmembrane region" description="Helical" evidence="8">
    <location>
        <begin position="970"/>
        <end position="989"/>
    </location>
</feature>
<dbReference type="PRINTS" id="PR00702">
    <property type="entry name" value="ACRIFLAVINRP"/>
</dbReference>
<evidence type="ECO:0000256" key="7">
    <source>
        <dbReference type="ARBA" id="ARBA00023136"/>
    </source>
</evidence>
<evidence type="ECO:0000256" key="3">
    <source>
        <dbReference type="ARBA" id="ARBA00022475"/>
    </source>
</evidence>
<dbReference type="EMBL" id="SIXC01000008">
    <property type="protein sequence ID" value="TBH79561.1"/>
    <property type="molecule type" value="Genomic_DNA"/>
</dbReference>
<dbReference type="GO" id="GO:0042910">
    <property type="term" value="F:xenobiotic transmembrane transporter activity"/>
    <property type="evidence" value="ECO:0007669"/>
    <property type="project" value="TreeGrafter"/>
</dbReference>
<dbReference type="Pfam" id="PF00873">
    <property type="entry name" value="ACR_tran"/>
    <property type="match status" value="1"/>
</dbReference>
<reference evidence="9 10" key="1">
    <citation type="submission" date="2018-12" db="EMBL/GenBank/DDBJ databases">
        <title>First genome draft of Desulfovibrio legallis sp. nov.</title>
        <authorList>
            <person name="Ben Dhia O."/>
            <person name="Najjari A."/>
            <person name="Ferjani R."/>
            <person name="Fhoula I."/>
            <person name="Fardeau M.-L."/>
            <person name="Boudabbous A."/>
            <person name="Ouzari H.I."/>
        </authorList>
    </citation>
    <scope>NUCLEOTIDE SEQUENCE [LARGE SCALE GENOMIC DNA]</scope>
    <source>
        <strain evidence="9 10">H1T</strain>
    </source>
</reference>
<feature type="transmembrane region" description="Helical" evidence="8">
    <location>
        <begin position="910"/>
        <end position="933"/>
    </location>
</feature>
<dbReference type="Proteomes" id="UP000292919">
    <property type="component" value="Unassembled WGS sequence"/>
</dbReference>
<name>A0A6H3FDS6_9BACT</name>
<keyword evidence="5 8" id="KW-0812">Transmembrane</keyword>
<dbReference type="GO" id="GO:0005886">
    <property type="term" value="C:plasma membrane"/>
    <property type="evidence" value="ECO:0007669"/>
    <property type="project" value="UniProtKB-SubCell"/>
</dbReference>
<evidence type="ECO:0000313" key="9">
    <source>
        <dbReference type="EMBL" id="TBH79561.1"/>
    </source>
</evidence>